<name>A0ACC0QSI8_9HYPO</name>
<protein>
    <submittedName>
        <fullName evidence="1">Uncharacterized protein</fullName>
    </submittedName>
</protein>
<accession>A0ACC0QSI8</accession>
<evidence type="ECO:0000313" key="2">
    <source>
        <dbReference type="Proteomes" id="UP001065298"/>
    </source>
</evidence>
<dbReference type="Proteomes" id="UP001065298">
    <property type="component" value="Chromosome 7"/>
</dbReference>
<sequence length="105" mass="11381">METPFYPSSAYSFPDATSEISALHAALSDVLEYVGQIRFIAATAEAAIERIHRRLDLLEEIASETSSTQAPTTPTGPAAPWKEDETDFEGDNMQIHDKGGHSGQS</sequence>
<organism evidence="1 2">
    <name type="scientific">Fusarium keratoplasticum</name>
    <dbReference type="NCBI Taxonomy" id="1328300"/>
    <lineage>
        <taxon>Eukaryota</taxon>
        <taxon>Fungi</taxon>
        <taxon>Dikarya</taxon>
        <taxon>Ascomycota</taxon>
        <taxon>Pezizomycotina</taxon>
        <taxon>Sordariomycetes</taxon>
        <taxon>Hypocreomycetidae</taxon>
        <taxon>Hypocreales</taxon>
        <taxon>Nectriaceae</taxon>
        <taxon>Fusarium</taxon>
        <taxon>Fusarium solani species complex</taxon>
    </lineage>
</organism>
<proteinExistence type="predicted"/>
<evidence type="ECO:0000313" key="1">
    <source>
        <dbReference type="EMBL" id="KAI8663482.1"/>
    </source>
</evidence>
<gene>
    <name evidence="1" type="ORF">NCS57_00949300</name>
</gene>
<dbReference type="EMBL" id="CM046509">
    <property type="protein sequence ID" value="KAI8663482.1"/>
    <property type="molecule type" value="Genomic_DNA"/>
</dbReference>
<reference evidence="1" key="1">
    <citation type="submission" date="2022-06" db="EMBL/GenBank/DDBJ databases">
        <title>Fusarium solani species complex genomes reveal bases of compartmentalisation and animal pathogenesis.</title>
        <authorList>
            <person name="Tsai I.J."/>
        </authorList>
    </citation>
    <scope>NUCLEOTIDE SEQUENCE</scope>
    <source>
        <strain evidence="1">Fu6.1</strain>
    </source>
</reference>
<comment type="caution">
    <text evidence="1">The sequence shown here is derived from an EMBL/GenBank/DDBJ whole genome shotgun (WGS) entry which is preliminary data.</text>
</comment>
<keyword evidence="2" id="KW-1185">Reference proteome</keyword>